<keyword evidence="6 8" id="KW-1133">Transmembrane helix</keyword>
<dbReference type="RefSeq" id="WP_146946392.1">
    <property type="nucleotide sequence ID" value="NZ_VOQF01000002.1"/>
</dbReference>
<feature type="transmembrane region" description="Helical" evidence="8">
    <location>
        <begin position="20"/>
        <end position="50"/>
    </location>
</feature>
<keyword evidence="4" id="KW-0547">Nucleotide-binding</keyword>
<dbReference type="GO" id="GO:0005886">
    <property type="term" value="C:plasma membrane"/>
    <property type="evidence" value="ECO:0007669"/>
    <property type="project" value="UniProtKB-SubCell"/>
</dbReference>
<dbReference type="SUPFAM" id="SSF52540">
    <property type="entry name" value="P-loop containing nucleoside triphosphate hydrolases"/>
    <property type="match status" value="1"/>
</dbReference>
<dbReference type="Pfam" id="PF00005">
    <property type="entry name" value="ABC_tran"/>
    <property type="match status" value="1"/>
</dbReference>
<dbReference type="GO" id="GO:0034040">
    <property type="term" value="F:ATPase-coupled lipid transmembrane transporter activity"/>
    <property type="evidence" value="ECO:0007669"/>
    <property type="project" value="TreeGrafter"/>
</dbReference>
<evidence type="ECO:0000256" key="1">
    <source>
        <dbReference type="ARBA" id="ARBA00004651"/>
    </source>
</evidence>
<feature type="domain" description="ABC transporter" evidence="9">
    <location>
        <begin position="355"/>
        <end position="589"/>
    </location>
</feature>
<evidence type="ECO:0000256" key="4">
    <source>
        <dbReference type="ARBA" id="ARBA00022741"/>
    </source>
</evidence>
<gene>
    <name evidence="11" type="ORF">FS935_04655</name>
</gene>
<dbReference type="PANTHER" id="PTHR24221">
    <property type="entry name" value="ATP-BINDING CASSETTE SUB-FAMILY B"/>
    <property type="match status" value="1"/>
</dbReference>
<proteinExistence type="inferred from homology"/>
<dbReference type="InterPro" id="IPR011527">
    <property type="entry name" value="ABC1_TM_dom"/>
</dbReference>
<feature type="transmembrane region" description="Helical" evidence="8">
    <location>
        <begin position="146"/>
        <end position="165"/>
    </location>
</feature>
<name>A0A5C6W362_9BACI</name>
<dbReference type="InterPro" id="IPR036640">
    <property type="entry name" value="ABC1_TM_sf"/>
</dbReference>
<reference evidence="11 12" key="1">
    <citation type="journal article" date="2005" name="Int. J. Syst. Evol. Microbiol.">
        <title>Bacillus litoralis sp. nov., isolated from a tidal flat of the Yellow Sea in Korea.</title>
        <authorList>
            <person name="Yoon J.H."/>
            <person name="Oh T.K."/>
        </authorList>
    </citation>
    <scope>NUCLEOTIDE SEQUENCE [LARGE SCALE GENOMIC DNA]</scope>
    <source>
        <strain evidence="11 12">SW-211</strain>
    </source>
</reference>
<dbReference type="SUPFAM" id="SSF90123">
    <property type="entry name" value="ABC transporter transmembrane region"/>
    <property type="match status" value="1"/>
</dbReference>
<evidence type="ECO:0000259" key="10">
    <source>
        <dbReference type="PROSITE" id="PS50929"/>
    </source>
</evidence>
<evidence type="ECO:0000313" key="11">
    <source>
        <dbReference type="EMBL" id="TXC92349.1"/>
    </source>
</evidence>
<evidence type="ECO:0000256" key="7">
    <source>
        <dbReference type="ARBA" id="ARBA00023136"/>
    </source>
</evidence>
<sequence length="596" mass="67278">MNELFYFLKRLYILSGKILYLNIVGMVLIGIFEGVGIFLLIPLIGLTGIVDVGYDYSSIFWLYSNFKEMPQTLGLIIVLGAYAFLIIAQSYFQRNQSILNAKIQQNFIRHLREETYNSILKANWGFFLKKKKTDLLNLMSLELNRVAGGTTLFLQFISSLIFTFIQLCLAFWLSASMTISLIILGSLLLIFSKTFVKKSKEFGEDTMLLSKEFIGGVTDHFNGIKEIKSNSLEENHINWFHNISGEIEKNILNIVRLKTLSQFVYKIVSALLIVTFVFVAIKVLKTQPAQLMLIIVIFSRLWPRLAGIQSNLEQLSSVLPSFKSFQDLQAECQIAKELEEENYKKIEPISILRGIECKHVSFKYQTQSNYALKKINLYVPTNCMTAIVGPSGAGKSTLIDMIMGLNIPEEGQVLIDGNPLLKDNLLSLRKSISYVPQDPFLFNTSIRENMMIVNPQATEAQMWESLEFAAADFVKNLPKGLDTKIGDRGIRLSGGERQRIVLARAILRNPAVLVLDEATSSLDTENEAKVQQALEQLKGKMTIIVIAHRLSTIRNAEQVIVLEEGRIVQQGNFNELAMDKKNVFGKLLGKQLEVMG</sequence>
<dbReference type="Gene3D" id="3.40.50.300">
    <property type="entry name" value="P-loop containing nucleotide triphosphate hydrolases"/>
    <property type="match status" value="1"/>
</dbReference>
<comment type="subcellular location">
    <subcellularLocation>
        <location evidence="1">Cell membrane</location>
        <topology evidence="1">Multi-pass membrane protein</topology>
    </subcellularLocation>
</comment>
<dbReference type="PANTHER" id="PTHR24221:SF654">
    <property type="entry name" value="ATP-BINDING CASSETTE SUB-FAMILY B MEMBER 6"/>
    <property type="match status" value="1"/>
</dbReference>
<comment type="caution">
    <text evidence="11">The sequence shown here is derived from an EMBL/GenBank/DDBJ whole genome shotgun (WGS) entry which is preliminary data.</text>
</comment>
<dbReference type="AlphaFoldDB" id="A0A5C6W362"/>
<dbReference type="PROSITE" id="PS50929">
    <property type="entry name" value="ABC_TM1F"/>
    <property type="match status" value="1"/>
</dbReference>
<evidence type="ECO:0000256" key="5">
    <source>
        <dbReference type="ARBA" id="ARBA00022840"/>
    </source>
</evidence>
<evidence type="ECO:0000256" key="8">
    <source>
        <dbReference type="SAM" id="Phobius"/>
    </source>
</evidence>
<keyword evidence="7 8" id="KW-0472">Membrane</keyword>
<keyword evidence="3 8" id="KW-0812">Transmembrane</keyword>
<dbReference type="GO" id="GO:0016887">
    <property type="term" value="F:ATP hydrolysis activity"/>
    <property type="evidence" value="ECO:0007669"/>
    <property type="project" value="InterPro"/>
</dbReference>
<dbReference type="EMBL" id="VOQF01000002">
    <property type="protein sequence ID" value="TXC92349.1"/>
    <property type="molecule type" value="Genomic_DNA"/>
</dbReference>
<dbReference type="OrthoDB" id="9770415at2"/>
<dbReference type="Pfam" id="PF00664">
    <property type="entry name" value="ABC_membrane"/>
    <property type="match status" value="1"/>
</dbReference>
<dbReference type="InterPro" id="IPR027417">
    <property type="entry name" value="P-loop_NTPase"/>
</dbReference>
<feature type="transmembrane region" description="Helical" evidence="8">
    <location>
        <begin position="70"/>
        <end position="92"/>
    </location>
</feature>
<protein>
    <submittedName>
        <fullName evidence="11">ABC transporter ATP-binding protein</fullName>
    </submittedName>
</protein>
<keyword evidence="5 11" id="KW-0067">ATP-binding</keyword>
<feature type="transmembrane region" description="Helical" evidence="8">
    <location>
        <begin position="171"/>
        <end position="191"/>
    </location>
</feature>
<feature type="transmembrane region" description="Helical" evidence="8">
    <location>
        <begin position="263"/>
        <end position="281"/>
    </location>
</feature>
<evidence type="ECO:0000259" key="9">
    <source>
        <dbReference type="PROSITE" id="PS50893"/>
    </source>
</evidence>
<dbReference type="InterPro" id="IPR003593">
    <property type="entry name" value="AAA+_ATPase"/>
</dbReference>
<accession>A0A5C6W362</accession>
<dbReference type="Gene3D" id="1.20.1560.10">
    <property type="entry name" value="ABC transporter type 1, transmembrane domain"/>
    <property type="match status" value="1"/>
</dbReference>
<dbReference type="Proteomes" id="UP000321363">
    <property type="component" value="Unassembled WGS sequence"/>
</dbReference>
<organism evidence="11 12">
    <name type="scientific">Metabacillus litoralis</name>
    <dbReference type="NCBI Taxonomy" id="152268"/>
    <lineage>
        <taxon>Bacteria</taxon>
        <taxon>Bacillati</taxon>
        <taxon>Bacillota</taxon>
        <taxon>Bacilli</taxon>
        <taxon>Bacillales</taxon>
        <taxon>Bacillaceae</taxon>
        <taxon>Metabacillus</taxon>
    </lineage>
</organism>
<dbReference type="GO" id="GO:0005524">
    <property type="term" value="F:ATP binding"/>
    <property type="evidence" value="ECO:0007669"/>
    <property type="project" value="UniProtKB-KW"/>
</dbReference>
<dbReference type="InterPro" id="IPR003439">
    <property type="entry name" value="ABC_transporter-like_ATP-bd"/>
</dbReference>
<comment type="similarity">
    <text evidence="2">Belongs to the ABC transporter superfamily.</text>
</comment>
<evidence type="ECO:0000313" key="12">
    <source>
        <dbReference type="Proteomes" id="UP000321363"/>
    </source>
</evidence>
<dbReference type="PROSITE" id="PS00211">
    <property type="entry name" value="ABC_TRANSPORTER_1"/>
    <property type="match status" value="1"/>
</dbReference>
<feature type="domain" description="ABC transmembrane type-1" evidence="10">
    <location>
        <begin position="23"/>
        <end position="317"/>
    </location>
</feature>
<dbReference type="InterPro" id="IPR017871">
    <property type="entry name" value="ABC_transporter-like_CS"/>
</dbReference>
<dbReference type="GO" id="GO:0140359">
    <property type="term" value="F:ABC-type transporter activity"/>
    <property type="evidence" value="ECO:0007669"/>
    <property type="project" value="InterPro"/>
</dbReference>
<dbReference type="SMART" id="SM00382">
    <property type="entry name" value="AAA"/>
    <property type="match status" value="1"/>
</dbReference>
<evidence type="ECO:0000256" key="2">
    <source>
        <dbReference type="ARBA" id="ARBA00005417"/>
    </source>
</evidence>
<dbReference type="InterPro" id="IPR039421">
    <property type="entry name" value="Type_1_exporter"/>
</dbReference>
<dbReference type="FunFam" id="3.40.50.300:FF:000218">
    <property type="entry name" value="Multidrug ABC transporter ATP-binding protein"/>
    <property type="match status" value="1"/>
</dbReference>
<keyword evidence="12" id="KW-1185">Reference proteome</keyword>
<evidence type="ECO:0000256" key="3">
    <source>
        <dbReference type="ARBA" id="ARBA00022692"/>
    </source>
</evidence>
<dbReference type="PROSITE" id="PS50893">
    <property type="entry name" value="ABC_TRANSPORTER_2"/>
    <property type="match status" value="1"/>
</dbReference>
<evidence type="ECO:0000256" key="6">
    <source>
        <dbReference type="ARBA" id="ARBA00022989"/>
    </source>
</evidence>